<gene>
    <name evidence="1" type="ORF">C791_8234</name>
</gene>
<comment type="caution">
    <text evidence="1">The sequence shown here is derived from an EMBL/GenBank/DDBJ whole genome shotgun (WGS) entry which is preliminary data.</text>
</comment>
<organism evidence="1 2">
    <name type="scientific">Amycolatopsis azurea DSM 43854</name>
    <dbReference type="NCBI Taxonomy" id="1238180"/>
    <lineage>
        <taxon>Bacteria</taxon>
        <taxon>Bacillati</taxon>
        <taxon>Actinomycetota</taxon>
        <taxon>Actinomycetes</taxon>
        <taxon>Pseudonocardiales</taxon>
        <taxon>Pseudonocardiaceae</taxon>
        <taxon>Amycolatopsis</taxon>
    </lineage>
</organism>
<dbReference type="EMBL" id="ANMG01000091">
    <property type="protein sequence ID" value="EMD22674.1"/>
    <property type="molecule type" value="Genomic_DNA"/>
</dbReference>
<evidence type="ECO:0000313" key="2">
    <source>
        <dbReference type="Proteomes" id="UP000014137"/>
    </source>
</evidence>
<proteinExistence type="predicted"/>
<reference evidence="1 2" key="1">
    <citation type="submission" date="2012-10" db="EMBL/GenBank/DDBJ databases">
        <title>Genome assembly of Amycolatopsis azurea DSM 43854.</title>
        <authorList>
            <person name="Khatri I."/>
            <person name="Kaur I."/>
            <person name="Subramanian S."/>
            <person name="Mayilraj S."/>
        </authorList>
    </citation>
    <scope>NUCLEOTIDE SEQUENCE [LARGE SCALE GENOMIC DNA]</scope>
    <source>
        <strain evidence="1 2">DSM 43854</strain>
    </source>
</reference>
<name>M2NKJ5_9PSEU</name>
<evidence type="ECO:0000313" key="1">
    <source>
        <dbReference type="EMBL" id="EMD22674.1"/>
    </source>
</evidence>
<sequence>MPLILTNVAGDSGRCRFAFARANATNIAWTRATVNDRKGTLPRYGFR</sequence>
<dbReference type="AlphaFoldDB" id="M2NKJ5"/>
<accession>M2NKJ5</accession>
<dbReference type="Proteomes" id="UP000014137">
    <property type="component" value="Unassembled WGS sequence"/>
</dbReference>
<protein>
    <submittedName>
        <fullName evidence="1">Uncharacterized protein</fullName>
    </submittedName>
</protein>